<dbReference type="RefSeq" id="WP_077967293.1">
    <property type="nucleotide sequence ID" value="NZ_CP045178.1"/>
</dbReference>
<comment type="similarity">
    <text evidence="6">Belongs to the ABC transporter superfamily. Drug exporter-1 (DrugE1) (TC 3.A.1.105) family.</text>
</comment>
<dbReference type="AlphaFoldDB" id="A0A1V4ABT3"/>
<dbReference type="PROSITE" id="PS00211">
    <property type="entry name" value="ABC_TRANSPORTER_1"/>
    <property type="match status" value="1"/>
</dbReference>
<keyword evidence="5" id="KW-0046">Antibiotic resistance</keyword>
<reference evidence="8 9" key="1">
    <citation type="submission" date="2017-02" db="EMBL/GenBank/DDBJ databases">
        <title>Draft Genome Sequence of Streptomyces tsukubaensis F601, a Producer of the immunosuppressant tacrolimus FK506.</title>
        <authorList>
            <person name="Zong G."/>
            <person name="Zhong C."/>
            <person name="Fu J."/>
            <person name="Qin R."/>
            <person name="Cao G."/>
        </authorList>
    </citation>
    <scope>NUCLEOTIDE SEQUENCE [LARGE SCALE GENOMIC DNA]</scope>
    <source>
        <strain evidence="8 9">F601</strain>
    </source>
</reference>
<dbReference type="OrthoDB" id="9804819at2"/>
<dbReference type="Gene3D" id="3.40.50.300">
    <property type="entry name" value="P-loop containing nucleotide triphosphate hydrolases"/>
    <property type="match status" value="1"/>
</dbReference>
<comment type="caution">
    <text evidence="8">The sequence shown here is derived from an EMBL/GenBank/DDBJ whole genome shotgun (WGS) entry which is preliminary data.</text>
</comment>
<dbReference type="GO" id="GO:1900753">
    <property type="term" value="P:doxorubicin transport"/>
    <property type="evidence" value="ECO:0007669"/>
    <property type="project" value="InterPro"/>
</dbReference>
<protein>
    <submittedName>
        <fullName evidence="8">ABC transporter</fullName>
    </submittedName>
</protein>
<evidence type="ECO:0000256" key="4">
    <source>
        <dbReference type="ARBA" id="ARBA00022840"/>
    </source>
</evidence>
<evidence type="ECO:0000256" key="6">
    <source>
        <dbReference type="ARBA" id="ARBA00049985"/>
    </source>
</evidence>
<proteinExistence type="inferred from homology"/>
<dbReference type="Pfam" id="PF00005">
    <property type="entry name" value="ABC_tran"/>
    <property type="match status" value="1"/>
</dbReference>
<dbReference type="InterPro" id="IPR003593">
    <property type="entry name" value="AAA+_ATPase"/>
</dbReference>
<dbReference type="InterPro" id="IPR017871">
    <property type="entry name" value="ABC_transporter-like_CS"/>
</dbReference>
<accession>A0A1V4ABT3</accession>
<evidence type="ECO:0000256" key="2">
    <source>
        <dbReference type="ARBA" id="ARBA00022448"/>
    </source>
</evidence>
<dbReference type="GO" id="GO:0043215">
    <property type="term" value="P:daunorubicin transport"/>
    <property type="evidence" value="ECO:0007669"/>
    <property type="project" value="InterPro"/>
</dbReference>
<evidence type="ECO:0000313" key="9">
    <source>
        <dbReference type="Proteomes" id="UP000190539"/>
    </source>
</evidence>
<evidence type="ECO:0000256" key="5">
    <source>
        <dbReference type="ARBA" id="ARBA00023251"/>
    </source>
</evidence>
<dbReference type="NCBIfam" id="TIGR01188">
    <property type="entry name" value="drrA"/>
    <property type="match status" value="1"/>
</dbReference>
<organism evidence="8 9">
    <name type="scientific">Streptomyces tsukubensis</name>
    <dbReference type="NCBI Taxonomy" id="83656"/>
    <lineage>
        <taxon>Bacteria</taxon>
        <taxon>Bacillati</taxon>
        <taxon>Actinomycetota</taxon>
        <taxon>Actinomycetes</taxon>
        <taxon>Kitasatosporales</taxon>
        <taxon>Streptomycetaceae</taxon>
        <taxon>Streptomyces</taxon>
    </lineage>
</organism>
<dbReference type="InterPro" id="IPR050763">
    <property type="entry name" value="ABC_transporter_ATP-binding"/>
</dbReference>
<evidence type="ECO:0000256" key="1">
    <source>
        <dbReference type="ARBA" id="ARBA00004413"/>
    </source>
</evidence>
<gene>
    <name evidence="8" type="ORF">B1H18_11195</name>
</gene>
<dbReference type="STRING" id="83656.B1H18_11195"/>
<keyword evidence="4" id="KW-0067">ATP-binding</keyword>
<name>A0A1V4ABT3_9ACTN</name>
<dbReference type="PANTHER" id="PTHR42711:SF5">
    <property type="entry name" value="ABC TRANSPORTER ATP-BINDING PROTEIN NATA"/>
    <property type="match status" value="1"/>
</dbReference>
<dbReference type="GO" id="GO:0046677">
    <property type="term" value="P:response to antibiotic"/>
    <property type="evidence" value="ECO:0007669"/>
    <property type="project" value="UniProtKB-KW"/>
</dbReference>
<dbReference type="InterPro" id="IPR005894">
    <property type="entry name" value="DrrA"/>
</dbReference>
<keyword evidence="9" id="KW-1185">Reference proteome</keyword>
<dbReference type="InterPro" id="IPR025302">
    <property type="entry name" value="DrrA1/2-like_C"/>
</dbReference>
<dbReference type="GO" id="GO:0005886">
    <property type="term" value="C:plasma membrane"/>
    <property type="evidence" value="ECO:0007669"/>
    <property type="project" value="UniProtKB-SubCell"/>
</dbReference>
<evidence type="ECO:0000313" key="8">
    <source>
        <dbReference type="EMBL" id="OON80976.1"/>
    </source>
</evidence>
<dbReference type="InterPro" id="IPR027417">
    <property type="entry name" value="P-loop_NTPase"/>
</dbReference>
<dbReference type="Proteomes" id="UP000190539">
    <property type="component" value="Unassembled WGS sequence"/>
</dbReference>
<sequence length="325" mass="34456">MIEVRGLSRTFQAPQGEVNAVRGVDFTVATSEIVGFLGPNGAGKTTTMRMLTTLLRPTSGTAVIAGHDLLSDPVGVRRRIGYVAQGGGANPAESVVNELMLQARLYGLSKSEARSRIAVLAGQLGLDGLEGRLVSSLSGGQRRRLDIALGLVHQPPLIFLDEPSTGLDPTSRNNLWDHIRKLRDELGATVFLSTHYLDEADALCDRILIMDRGTILVEDSPEELKGRVSGDAVTVEVAPEGVAAATAAVEQLPSARSVIPGGNTIRFRTEHSSRTMVDIMHALESSAVDIVSIQVDRPSLDDVFLTLTGQPTEELHSAAAAPAGA</sequence>
<dbReference type="InterPro" id="IPR003439">
    <property type="entry name" value="ABC_transporter-like_ATP-bd"/>
</dbReference>
<dbReference type="PROSITE" id="PS50893">
    <property type="entry name" value="ABC_TRANSPORTER_2"/>
    <property type="match status" value="1"/>
</dbReference>
<keyword evidence="2" id="KW-0813">Transport</keyword>
<dbReference type="Pfam" id="PF13732">
    <property type="entry name" value="DrrA1-3_C"/>
    <property type="match status" value="1"/>
</dbReference>
<dbReference type="SUPFAM" id="SSF52540">
    <property type="entry name" value="P-loop containing nucleoside triphosphate hydrolases"/>
    <property type="match status" value="1"/>
</dbReference>
<evidence type="ECO:0000259" key="7">
    <source>
        <dbReference type="PROSITE" id="PS50893"/>
    </source>
</evidence>
<feature type="domain" description="ABC transporter" evidence="7">
    <location>
        <begin position="2"/>
        <end position="237"/>
    </location>
</feature>
<dbReference type="EMBL" id="MVFC01000006">
    <property type="protein sequence ID" value="OON80976.1"/>
    <property type="molecule type" value="Genomic_DNA"/>
</dbReference>
<keyword evidence="3" id="KW-0547">Nucleotide-binding</keyword>
<dbReference type="PANTHER" id="PTHR42711">
    <property type="entry name" value="ABC TRANSPORTER ATP-BINDING PROTEIN"/>
    <property type="match status" value="1"/>
</dbReference>
<evidence type="ECO:0000256" key="3">
    <source>
        <dbReference type="ARBA" id="ARBA00022741"/>
    </source>
</evidence>
<dbReference type="GO" id="GO:0005524">
    <property type="term" value="F:ATP binding"/>
    <property type="evidence" value="ECO:0007669"/>
    <property type="project" value="UniProtKB-KW"/>
</dbReference>
<dbReference type="GO" id="GO:0016887">
    <property type="term" value="F:ATP hydrolysis activity"/>
    <property type="evidence" value="ECO:0007669"/>
    <property type="project" value="InterPro"/>
</dbReference>
<dbReference type="SMART" id="SM00382">
    <property type="entry name" value="AAA"/>
    <property type="match status" value="1"/>
</dbReference>
<comment type="subcellular location">
    <subcellularLocation>
        <location evidence="1">Cell membrane</location>
        <topology evidence="1">Peripheral membrane protein</topology>
        <orientation evidence="1">Cytoplasmic side</orientation>
    </subcellularLocation>
</comment>